<name>A0ABD1FBR1_HYPHA</name>
<dbReference type="AlphaFoldDB" id="A0ABD1FBR1"/>
<reference evidence="2 3" key="1">
    <citation type="submission" date="2024-05" db="EMBL/GenBank/DDBJ databases">
        <title>Genetic variation in Jamaican populations of the coffee berry borer (Hypothenemus hampei).</title>
        <authorList>
            <person name="Errbii M."/>
            <person name="Myrie A."/>
        </authorList>
    </citation>
    <scope>NUCLEOTIDE SEQUENCE [LARGE SCALE GENOMIC DNA]</scope>
    <source>
        <strain evidence="2">JA-Hopewell-2020-01-JO</strain>
        <tissue evidence="2">Whole body</tissue>
    </source>
</reference>
<gene>
    <name evidence="2" type="ORF">ABEB36_000580</name>
</gene>
<dbReference type="Proteomes" id="UP001566132">
    <property type="component" value="Unassembled WGS sequence"/>
</dbReference>
<keyword evidence="1" id="KW-0472">Membrane</keyword>
<dbReference type="SUPFAM" id="SSF81321">
    <property type="entry name" value="Family A G protein-coupled receptor-like"/>
    <property type="match status" value="1"/>
</dbReference>
<dbReference type="EMBL" id="JBDJPC010000001">
    <property type="protein sequence ID" value="KAL1516703.1"/>
    <property type="molecule type" value="Genomic_DNA"/>
</dbReference>
<keyword evidence="1" id="KW-1133">Transmembrane helix</keyword>
<organism evidence="2 3">
    <name type="scientific">Hypothenemus hampei</name>
    <name type="common">Coffee berry borer</name>
    <dbReference type="NCBI Taxonomy" id="57062"/>
    <lineage>
        <taxon>Eukaryota</taxon>
        <taxon>Metazoa</taxon>
        <taxon>Ecdysozoa</taxon>
        <taxon>Arthropoda</taxon>
        <taxon>Hexapoda</taxon>
        <taxon>Insecta</taxon>
        <taxon>Pterygota</taxon>
        <taxon>Neoptera</taxon>
        <taxon>Endopterygota</taxon>
        <taxon>Coleoptera</taxon>
        <taxon>Polyphaga</taxon>
        <taxon>Cucujiformia</taxon>
        <taxon>Curculionidae</taxon>
        <taxon>Scolytinae</taxon>
        <taxon>Hypothenemus</taxon>
    </lineage>
</organism>
<feature type="transmembrane region" description="Helical" evidence="1">
    <location>
        <begin position="20"/>
        <end position="40"/>
    </location>
</feature>
<accession>A0ABD1FBR1</accession>
<keyword evidence="3" id="KW-1185">Reference proteome</keyword>
<dbReference type="Gene3D" id="1.20.1070.10">
    <property type="entry name" value="Rhodopsin 7-helix transmembrane proteins"/>
    <property type="match status" value="1"/>
</dbReference>
<dbReference type="InterPro" id="IPR053093">
    <property type="entry name" value="GPCR-like"/>
</dbReference>
<proteinExistence type="predicted"/>
<evidence type="ECO:0008006" key="4">
    <source>
        <dbReference type="Google" id="ProtNLM"/>
    </source>
</evidence>
<keyword evidence="1" id="KW-0812">Transmembrane</keyword>
<dbReference type="PANTHER" id="PTHR47760">
    <property type="entry name" value="G-PROTEIN COUPLED RECEPTOR B0563.6-LIKE PROTEIN-RELATED"/>
    <property type="match status" value="1"/>
</dbReference>
<comment type="caution">
    <text evidence="2">The sequence shown here is derived from an EMBL/GenBank/DDBJ whole genome shotgun (WGS) entry which is preliminary data.</text>
</comment>
<dbReference type="PANTHER" id="PTHR47760:SF1">
    <property type="entry name" value="G-PROTEIN COUPLED RECEPTORS FAMILY 1 PROFILE DOMAIN-CONTAINING PROTEIN"/>
    <property type="match status" value="1"/>
</dbReference>
<protein>
    <recommendedName>
        <fullName evidence="4">G-protein coupled receptors family 1 profile domain-containing protein</fullName>
    </recommendedName>
</protein>
<sequence>MIPVSEDPRTETLRMYSYGVALPSICLLGIVGNIFNLVVLTRKNMRGTAYIYMRGSKKFLAVIFYI</sequence>
<evidence type="ECO:0000313" key="2">
    <source>
        <dbReference type="EMBL" id="KAL1516703.1"/>
    </source>
</evidence>
<evidence type="ECO:0000313" key="3">
    <source>
        <dbReference type="Proteomes" id="UP001566132"/>
    </source>
</evidence>
<evidence type="ECO:0000256" key="1">
    <source>
        <dbReference type="SAM" id="Phobius"/>
    </source>
</evidence>